<comment type="pathway">
    <text evidence="5 15">Amino-acid biosynthesis; L-histidine biosynthesis; L-histidine from 5-phospho-alpha-D-ribose 1-diphosphate: step 2/9.</text>
</comment>
<accession>A0A1Y4QVY1</accession>
<dbReference type="EC" id="3.6.1.31" evidence="15"/>
<evidence type="ECO:0000259" key="16">
    <source>
        <dbReference type="Pfam" id="PF01502"/>
    </source>
</evidence>
<dbReference type="Gene3D" id="3.10.20.810">
    <property type="entry name" value="Phosphoribosyl-AMP cyclohydrolase"/>
    <property type="match status" value="1"/>
</dbReference>
<comment type="subcellular location">
    <subcellularLocation>
        <location evidence="3 15">Cytoplasm</location>
    </subcellularLocation>
</comment>
<evidence type="ECO:0000256" key="5">
    <source>
        <dbReference type="ARBA" id="ARBA00005204"/>
    </source>
</evidence>
<dbReference type="GO" id="GO:0005737">
    <property type="term" value="C:cytoplasm"/>
    <property type="evidence" value="ECO:0007669"/>
    <property type="project" value="UniProtKB-SubCell"/>
</dbReference>
<comment type="pathway">
    <text evidence="4 15">Amino-acid biosynthesis; L-histidine biosynthesis; L-histidine from 5-phospho-alpha-D-ribose 1-diphosphate: step 3/9.</text>
</comment>
<evidence type="ECO:0000256" key="10">
    <source>
        <dbReference type="ARBA" id="ARBA00022741"/>
    </source>
</evidence>
<evidence type="ECO:0000256" key="2">
    <source>
        <dbReference type="ARBA" id="ARBA00001460"/>
    </source>
</evidence>
<dbReference type="SUPFAM" id="SSF101386">
    <property type="entry name" value="all-alpha NTP pyrophosphatases"/>
    <property type="match status" value="1"/>
</dbReference>
<evidence type="ECO:0000256" key="1">
    <source>
        <dbReference type="ARBA" id="ARBA00000024"/>
    </source>
</evidence>
<dbReference type="GO" id="GO:0005524">
    <property type="term" value="F:ATP binding"/>
    <property type="evidence" value="ECO:0007669"/>
    <property type="project" value="UniProtKB-KW"/>
</dbReference>
<keyword evidence="11 15" id="KW-0378">Hydrolase</keyword>
<feature type="region of interest" description="Phosphoribosyl-AMP cyclohydrolase" evidence="15">
    <location>
        <begin position="1"/>
        <end position="115"/>
    </location>
</feature>
<dbReference type="FunFam" id="3.10.20.810:FF:000001">
    <property type="entry name" value="Histidine biosynthesis bifunctional protein HisIE"/>
    <property type="match status" value="1"/>
</dbReference>
<name>A0A1Y4QVY1_9ENTE</name>
<dbReference type="SUPFAM" id="SSF141734">
    <property type="entry name" value="HisI-like"/>
    <property type="match status" value="1"/>
</dbReference>
<keyword evidence="14 15" id="KW-0511">Multifunctional enzyme</keyword>
<dbReference type="PANTHER" id="PTHR42945:SF9">
    <property type="entry name" value="HISTIDINE BIOSYNTHESIS BIFUNCTIONAL PROTEIN HISIE"/>
    <property type="match status" value="1"/>
</dbReference>
<comment type="catalytic activity">
    <reaction evidence="1 15">
        <text>1-(5-phospho-beta-D-ribosyl)-5'-AMP + H2O = 1-(5-phospho-beta-D-ribosyl)-5-[(5-phospho-beta-D-ribosylamino)methylideneamino]imidazole-4-carboxamide</text>
        <dbReference type="Rhea" id="RHEA:20049"/>
        <dbReference type="ChEBI" id="CHEBI:15377"/>
        <dbReference type="ChEBI" id="CHEBI:58435"/>
        <dbReference type="ChEBI" id="CHEBI:59457"/>
        <dbReference type="EC" id="3.5.4.19"/>
    </reaction>
</comment>
<evidence type="ECO:0000256" key="4">
    <source>
        <dbReference type="ARBA" id="ARBA00005169"/>
    </source>
</evidence>
<comment type="similarity">
    <text evidence="6 15">In the C-terminal section; belongs to the PRA-PH family.</text>
</comment>
<dbReference type="InterPro" id="IPR038019">
    <property type="entry name" value="PRib_AMP_CycHydrolase_sf"/>
</dbReference>
<dbReference type="InterPro" id="IPR002496">
    <property type="entry name" value="PRib_AMP_CycHydrolase_dom"/>
</dbReference>
<feature type="region of interest" description="Phosphoribosyl-ATP pyrophosphohydrolase" evidence="15">
    <location>
        <begin position="116"/>
        <end position="215"/>
    </location>
</feature>
<sequence length="215" mass="24505">MLEIADLKFDEKGLIPVVVQDVDSKKVLTVAYMNQESLELTLKTGIMTYFSRSRQELWKKGETSGNYQHLVNLKADCDRDSLVAIVSKDGPACHLNTDSCFNDYLYCKDEAVEFSLDELAKLIATRQTEPKEGSYTSYLFEKGIEKILKKVGEESTEVIIGAMKEDKAETTFELADLTYHLLVLMIDQKISLQDVQKELAKRHIVDHKVKQETMQ</sequence>
<organism evidence="17 18">
    <name type="scientific">Enterococcus cecorum</name>
    <dbReference type="NCBI Taxonomy" id="44008"/>
    <lineage>
        <taxon>Bacteria</taxon>
        <taxon>Bacillati</taxon>
        <taxon>Bacillota</taxon>
        <taxon>Bacilli</taxon>
        <taxon>Lactobacillales</taxon>
        <taxon>Enterococcaceae</taxon>
        <taxon>Enterococcus</taxon>
    </lineage>
</organism>
<dbReference type="NCBIfam" id="NF002747">
    <property type="entry name" value="PRK02759.1"/>
    <property type="match status" value="1"/>
</dbReference>
<dbReference type="InterPro" id="IPR008179">
    <property type="entry name" value="HisE"/>
</dbReference>
<evidence type="ECO:0000256" key="7">
    <source>
        <dbReference type="ARBA" id="ARBA00008299"/>
    </source>
</evidence>
<evidence type="ECO:0000256" key="15">
    <source>
        <dbReference type="HAMAP-Rule" id="MF_01019"/>
    </source>
</evidence>
<comment type="caution">
    <text evidence="17">The sequence shown here is derived from an EMBL/GenBank/DDBJ whole genome shotgun (WGS) entry which is preliminary data.</text>
</comment>
<dbReference type="InterPro" id="IPR023019">
    <property type="entry name" value="His_synth_HisIE"/>
</dbReference>
<dbReference type="AlphaFoldDB" id="A0A1Y4QVY1"/>
<dbReference type="EC" id="3.5.4.19" evidence="15"/>
<keyword evidence="8 15" id="KW-0963">Cytoplasm</keyword>
<dbReference type="Proteomes" id="UP000196074">
    <property type="component" value="Unassembled WGS sequence"/>
</dbReference>
<dbReference type="HAMAP" id="MF_01019">
    <property type="entry name" value="HisIE"/>
    <property type="match status" value="1"/>
</dbReference>
<dbReference type="PANTHER" id="PTHR42945">
    <property type="entry name" value="HISTIDINE BIOSYNTHESIS BIFUNCTIONAL PROTEIN"/>
    <property type="match status" value="1"/>
</dbReference>
<dbReference type="Gene3D" id="1.10.287.1080">
    <property type="entry name" value="MazG-like"/>
    <property type="match status" value="1"/>
</dbReference>
<dbReference type="Pfam" id="PF01503">
    <property type="entry name" value="PRA-PH"/>
    <property type="match status" value="1"/>
</dbReference>
<gene>
    <name evidence="15" type="primary">hisI</name>
    <name evidence="15" type="synonym">hisIE</name>
    <name evidence="17" type="ORF">B5E88_10015</name>
</gene>
<keyword evidence="10 15" id="KW-0547">Nucleotide-binding</keyword>
<dbReference type="GO" id="GO:0004635">
    <property type="term" value="F:phosphoribosyl-AMP cyclohydrolase activity"/>
    <property type="evidence" value="ECO:0007669"/>
    <property type="project" value="UniProtKB-UniRule"/>
</dbReference>
<proteinExistence type="inferred from homology"/>
<reference evidence="18" key="1">
    <citation type="submission" date="2017-04" db="EMBL/GenBank/DDBJ databases">
        <title>Function of individual gut microbiota members based on whole genome sequencing of pure cultures obtained from chicken caecum.</title>
        <authorList>
            <person name="Medvecky M."/>
            <person name="Cejkova D."/>
            <person name="Polansky O."/>
            <person name="Karasova D."/>
            <person name="Kubasova T."/>
            <person name="Cizek A."/>
            <person name="Rychlik I."/>
        </authorList>
    </citation>
    <scope>NUCLEOTIDE SEQUENCE [LARGE SCALE GENOMIC DNA]</scope>
    <source>
        <strain evidence="18">An144</strain>
    </source>
</reference>
<dbReference type="Pfam" id="PF01502">
    <property type="entry name" value="PRA-CH"/>
    <property type="match status" value="1"/>
</dbReference>
<evidence type="ECO:0000313" key="17">
    <source>
        <dbReference type="EMBL" id="OUQ09447.1"/>
    </source>
</evidence>
<evidence type="ECO:0000256" key="6">
    <source>
        <dbReference type="ARBA" id="ARBA00007731"/>
    </source>
</evidence>
<dbReference type="EMBL" id="NFLC01000023">
    <property type="protein sequence ID" value="OUQ09447.1"/>
    <property type="molecule type" value="Genomic_DNA"/>
</dbReference>
<keyword evidence="9 15" id="KW-0028">Amino-acid biosynthesis</keyword>
<dbReference type="GO" id="GO:0004636">
    <property type="term" value="F:phosphoribosyl-ATP diphosphatase activity"/>
    <property type="evidence" value="ECO:0007669"/>
    <property type="project" value="UniProtKB-UniRule"/>
</dbReference>
<keyword evidence="13 15" id="KW-0368">Histidine biosynthesis</keyword>
<dbReference type="CDD" id="cd11534">
    <property type="entry name" value="NTP-PPase_HisIE_like"/>
    <property type="match status" value="1"/>
</dbReference>
<evidence type="ECO:0000256" key="11">
    <source>
        <dbReference type="ARBA" id="ARBA00022801"/>
    </source>
</evidence>
<dbReference type="NCBIfam" id="TIGR03188">
    <property type="entry name" value="histidine_hisI"/>
    <property type="match status" value="1"/>
</dbReference>
<evidence type="ECO:0000256" key="14">
    <source>
        <dbReference type="ARBA" id="ARBA00023268"/>
    </source>
</evidence>
<comment type="catalytic activity">
    <reaction evidence="2 15">
        <text>1-(5-phospho-beta-D-ribosyl)-ATP + H2O = 1-(5-phospho-beta-D-ribosyl)-5'-AMP + diphosphate + H(+)</text>
        <dbReference type="Rhea" id="RHEA:22828"/>
        <dbReference type="ChEBI" id="CHEBI:15377"/>
        <dbReference type="ChEBI" id="CHEBI:15378"/>
        <dbReference type="ChEBI" id="CHEBI:33019"/>
        <dbReference type="ChEBI" id="CHEBI:59457"/>
        <dbReference type="ChEBI" id="CHEBI:73183"/>
        <dbReference type="EC" id="3.6.1.31"/>
    </reaction>
</comment>
<evidence type="ECO:0000256" key="9">
    <source>
        <dbReference type="ARBA" id="ARBA00022605"/>
    </source>
</evidence>
<keyword evidence="12 15" id="KW-0067">ATP-binding</keyword>
<dbReference type="UniPathway" id="UPA00031">
    <property type="reaction ID" value="UER00007"/>
</dbReference>
<evidence type="ECO:0000256" key="3">
    <source>
        <dbReference type="ARBA" id="ARBA00004496"/>
    </source>
</evidence>
<feature type="domain" description="Phosphoribosyl-AMP cyclohydrolase" evidence="16">
    <location>
        <begin position="30"/>
        <end position="102"/>
    </location>
</feature>
<protein>
    <recommendedName>
        <fullName evidence="15">Histidine biosynthesis bifunctional protein HisIE</fullName>
    </recommendedName>
    <domain>
        <recommendedName>
            <fullName evidence="15">Phosphoribosyl-AMP cyclohydrolase</fullName>
            <shortName evidence="15">PRA-CH</shortName>
            <ecNumber evidence="15">3.5.4.19</ecNumber>
        </recommendedName>
    </domain>
    <domain>
        <recommendedName>
            <fullName evidence="15">Phosphoribosyl-ATP pyrophosphatase</fullName>
            <shortName evidence="15">PRA-PH</shortName>
            <ecNumber evidence="15">3.6.1.31</ecNumber>
        </recommendedName>
    </domain>
</protein>
<dbReference type="HAMAP" id="MF_01020">
    <property type="entry name" value="HisE"/>
    <property type="match status" value="1"/>
</dbReference>
<comment type="similarity">
    <text evidence="7 15">In the N-terminal section; belongs to the PRA-CH family.</text>
</comment>
<evidence type="ECO:0000313" key="18">
    <source>
        <dbReference type="Proteomes" id="UP000196074"/>
    </source>
</evidence>
<dbReference type="GO" id="GO:0000105">
    <property type="term" value="P:L-histidine biosynthetic process"/>
    <property type="evidence" value="ECO:0007669"/>
    <property type="project" value="UniProtKB-UniRule"/>
</dbReference>
<evidence type="ECO:0000256" key="12">
    <source>
        <dbReference type="ARBA" id="ARBA00022840"/>
    </source>
</evidence>
<evidence type="ECO:0000256" key="13">
    <source>
        <dbReference type="ARBA" id="ARBA00023102"/>
    </source>
</evidence>
<dbReference type="NCBIfam" id="NF000768">
    <property type="entry name" value="PRK00051.1"/>
    <property type="match status" value="1"/>
</dbReference>
<evidence type="ECO:0000256" key="8">
    <source>
        <dbReference type="ARBA" id="ARBA00022490"/>
    </source>
</evidence>
<dbReference type="InterPro" id="IPR021130">
    <property type="entry name" value="PRib-ATP_PPHydrolase-like"/>
</dbReference>